<reference evidence="1 2" key="1">
    <citation type="journal article" date="2018" name="Mol. Biol. Evol.">
        <title>Analysis of the draft genome of the red seaweed Gracilariopsis chorda provides insights into genome size evolution in Rhodophyta.</title>
        <authorList>
            <person name="Lee J."/>
            <person name="Yang E.C."/>
            <person name="Graf L."/>
            <person name="Yang J.H."/>
            <person name="Qiu H."/>
            <person name="Zel Zion U."/>
            <person name="Chan C.X."/>
            <person name="Stephens T.G."/>
            <person name="Weber A.P.M."/>
            <person name="Boo G.H."/>
            <person name="Boo S.M."/>
            <person name="Kim K.M."/>
            <person name="Shin Y."/>
            <person name="Jung M."/>
            <person name="Lee S.J."/>
            <person name="Yim H.S."/>
            <person name="Lee J.H."/>
            <person name="Bhattacharya D."/>
            <person name="Yoon H.S."/>
        </authorList>
    </citation>
    <scope>NUCLEOTIDE SEQUENCE [LARGE SCALE GENOMIC DNA]</scope>
    <source>
        <strain evidence="1 2">SKKU-2015</strain>
        <tissue evidence="1">Whole body</tissue>
    </source>
</reference>
<keyword evidence="2" id="KW-1185">Reference proteome</keyword>
<dbReference type="EMBL" id="NBIV01000058">
    <property type="protein sequence ID" value="PXF45558.1"/>
    <property type="molecule type" value="Genomic_DNA"/>
</dbReference>
<evidence type="ECO:0000313" key="1">
    <source>
        <dbReference type="EMBL" id="PXF45558.1"/>
    </source>
</evidence>
<organism evidence="1 2">
    <name type="scientific">Gracilariopsis chorda</name>
    <dbReference type="NCBI Taxonomy" id="448386"/>
    <lineage>
        <taxon>Eukaryota</taxon>
        <taxon>Rhodophyta</taxon>
        <taxon>Florideophyceae</taxon>
        <taxon>Rhodymeniophycidae</taxon>
        <taxon>Gracilariales</taxon>
        <taxon>Gracilariaceae</taxon>
        <taxon>Gracilariopsis</taxon>
    </lineage>
</organism>
<proteinExistence type="predicted"/>
<dbReference type="AlphaFoldDB" id="A0A2V3ITU9"/>
<comment type="caution">
    <text evidence="1">The sequence shown here is derived from an EMBL/GenBank/DDBJ whole genome shotgun (WGS) entry which is preliminary data.</text>
</comment>
<gene>
    <name evidence="1" type="ORF">BWQ96_04696</name>
</gene>
<evidence type="ECO:0000313" key="2">
    <source>
        <dbReference type="Proteomes" id="UP000247409"/>
    </source>
</evidence>
<dbReference type="Proteomes" id="UP000247409">
    <property type="component" value="Unassembled WGS sequence"/>
</dbReference>
<accession>A0A2V3ITU9</accession>
<sequence length="26" mass="3190">MIFSLKLRTIEFFLVEKLKRKISDYA</sequence>
<name>A0A2V3ITU9_9FLOR</name>
<protein>
    <submittedName>
        <fullName evidence="1">Uncharacterized protein</fullName>
    </submittedName>
</protein>